<proteinExistence type="predicted"/>
<sequence length="55" mass="6064">MHRVTAARLGLDRVVMGGDVVHVSGLAGRQRSDCWKHAEQAHQDRRDGESAEDVP</sequence>
<accession>A0A9W5F351</accession>
<dbReference type="AlphaFoldDB" id="A0A9W5F351"/>
<feature type="compositionally biased region" description="Basic and acidic residues" evidence="1">
    <location>
        <begin position="30"/>
        <end position="49"/>
    </location>
</feature>
<keyword evidence="3" id="KW-1185">Reference proteome</keyword>
<reference evidence="2 3" key="1">
    <citation type="submission" date="2016-01" db="EMBL/GenBank/DDBJ databases">
        <authorList>
            <person name="Regsiter A."/>
            <person name="william w."/>
        </authorList>
    </citation>
    <scope>NUCLEOTIDE SEQUENCE [LARGE SCALE GENOMIC DNA]</scope>
    <source>
        <strain evidence="2 3">CFBP 5494</strain>
    </source>
</reference>
<evidence type="ECO:0000313" key="3">
    <source>
        <dbReference type="Proteomes" id="UP000191933"/>
    </source>
</evidence>
<evidence type="ECO:0000256" key="1">
    <source>
        <dbReference type="SAM" id="MobiDB-lite"/>
    </source>
</evidence>
<dbReference type="EMBL" id="FBVY01000042">
    <property type="protein sequence ID" value="CUX02177.1"/>
    <property type="molecule type" value="Genomic_DNA"/>
</dbReference>
<feature type="region of interest" description="Disordered" evidence="1">
    <location>
        <begin position="29"/>
        <end position="55"/>
    </location>
</feature>
<protein>
    <submittedName>
        <fullName evidence="2">Uncharacterized protein</fullName>
    </submittedName>
</protein>
<name>A0A9W5F351_9HYPH</name>
<gene>
    <name evidence="2" type="ORF">AGR2A_pa40103</name>
</gene>
<organism evidence="2 3">
    <name type="scientific">Agrobacterium genomosp. 2 str. CFBP 5494</name>
    <dbReference type="NCBI Taxonomy" id="1183436"/>
    <lineage>
        <taxon>Bacteria</taxon>
        <taxon>Pseudomonadati</taxon>
        <taxon>Pseudomonadota</taxon>
        <taxon>Alphaproteobacteria</taxon>
        <taxon>Hyphomicrobiales</taxon>
        <taxon>Rhizobiaceae</taxon>
        <taxon>Rhizobium/Agrobacterium group</taxon>
        <taxon>Agrobacterium</taxon>
        <taxon>Agrobacterium tumefaciens complex</taxon>
    </lineage>
</organism>
<dbReference type="Proteomes" id="UP000191933">
    <property type="component" value="Unassembled WGS sequence"/>
</dbReference>
<evidence type="ECO:0000313" key="2">
    <source>
        <dbReference type="EMBL" id="CUX02177.1"/>
    </source>
</evidence>
<comment type="caution">
    <text evidence="2">The sequence shown here is derived from an EMBL/GenBank/DDBJ whole genome shotgun (WGS) entry which is preliminary data.</text>
</comment>